<keyword evidence="3" id="KW-1185">Reference proteome</keyword>
<dbReference type="RefSeq" id="WP_167959834.1">
    <property type="nucleotide sequence ID" value="NZ_JAATJJ010000001.1"/>
</dbReference>
<sequence length="284" mass="33092">MFLEYSISYKAQNSYENWVNDAHWQFLIIPEENDTQEFISVEFNNSINAVNQHSINGLGFKTIRVHPKQKFKNISFNASFKLIKKEVNPFGFVPSPDIEKDYERIHDLSFKVDFEPFLRTTYLTSLPKNNERLFVFNEEKSIFDNLQNLNYFVFKHLYFKTDVTDVETTLDEIIEKRHGVCQDFTHLFCALARQNSVPARYVSGYLHQGNGYFGDSQMHAWAETYIPNLGWVGFDPTNNLLTSIDHIKVAHGKDYKDCSPLRGVLYTSGENKTIHSVKVFSQQQ</sequence>
<proteinExistence type="predicted"/>
<dbReference type="EMBL" id="JAATJJ010000001">
    <property type="protein sequence ID" value="NJB69672.1"/>
    <property type="molecule type" value="Genomic_DNA"/>
</dbReference>
<dbReference type="PANTHER" id="PTHR33490">
    <property type="entry name" value="BLR5614 PROTEIN-RELATED"/>
    <property type="match status" value="1"/>
</dbReference>
<dbReference type="AlphaFoldDB" id="A0A846QT26"/>
<feature type="domain" description="Transglutaminase-like" evidence="1">
    <location>
        <begin position="173"/>
        <end position="238"/>
    </location>
</feature>
<organism evidence="2 3">
    <name type="scientific">Saonia flava</name>
    <dbReference type="NCBI Taxonomy" id="523696"/>
    <lineage>
        <taxon>Bacteria</taxon>
        <taxon>Pseudomonadati</taxon>
        <taxon>Bacteroidota</taxon>
        <taxon>Flavobacteriia</taxon>
        <taxon>Flavobacteriales</taxon>
        <taxon>Flavobacteriaceae</taxon>
        <taxon>Saonia</taxon>
    </lineage>
</organism>
<dbReference type="InterPro" id="IPR002931">
    <property type="entry name" value="Transglutaminase-like"/>
</dbReference>
<dbReference type="SMART" id="SM00460">
    <property type="entry name" value="TGc"/>
    <property type="match status" value="1"/>
</dbReference>
<accession>A0A846QT26</accession>
<dbReference type="InterPro" id="IPR038765">
    <property type="entry name" value="Papain-like_cys_pep_sf"/>
</dbReference>
<dbReference type="Pfam" id="PF01841">
    <property type="entry name" value="Transglut_core"/>
    <property type="match status" value="1"/>
</dbReference>
<evidence type="ECO:0000313" key="2">
    <source>
        <dbReference type="EMBL" id="NJB69672.1"/>
    </source>
</evidence>
<reference evidence="2 3" key="1">
    <citation type="submission" date="2020-03" db="EMBL/GenBank/DDBJ databases">
        <title>Genomic Encyclopedia of Type Strains, Phase IV (KMG-IV): sequencing the most valuable type-strain genomes for metagenomic binning, comparative biology and taxonomic classification.</title>
        <authorList>
            <person name="Goeker M."/>
        </authorList>
    </citation>
    <scope>NUCLEOTIDE SEQUENCE [LARGE SCALE GENOMIC DNA]</scope>
    <source>
        <strain evidence="2 3">DSM 29762</strain>
    </source>
</reference>
<name>A0A846QT26_9FLAO</name>
<dbReference type="Proteomes" id="UP000590442">
    <property type="component" value="Unassembled WGS sequence"/>
</dbReference>
<dbReference type="PANTHER" id="PTHR33490:SF6">
    <property type="entry name" value="SLL1049 PROTEIN"/>
    <property type="match status" value="1"/>
</dbReference>
<dbReference type="Gene3D" id="3.10.620.30">
    <property type="match status" value="1"/>
</dbReference>
<comment type="caution">
    <text evidence="2">The sequence shown here is derived from an EMBL/GenBank/DDBJ whole genome shotgun (WGS) entry which is preliminary data.</text>
</comment>
<protein>
    <recommendedName>
        <fullName evidence="1">Transglutaminase-like domain-containing protein</fullName>
    </recommendedName>
</protein>
<evidence type="ECO:0000259" key="1">
    <source>
        <dbReference type="SMART" id="SM00460"/>
    </source>
</evidence>
<evidence type="ECO:0000313" key="3">
    <source>
        <dbReference type="Proteomes" id="UP000590442"/>
    </source>
</evidence>
<gene>
    <name evidence="2" type="ORF">GGR42_000134</name>
</gene>
<dbReference type="SUPFAM" id="SSF54001">
    <property type="entry name" value="Cysteine proteinases"/>
    <property type="match status" value="1"/>
</dbReference>